<dbReference type="GO" id="GO:0000976">
    <property type="term" value="F:transcription cis-regulatory region binding"/>
    <property type="evidence" value="ECO:0007669"/>
    <property type="project" value="TreeGrafter"/>
</dbReference>
<organism evidence="5 6">
    <name type="scientific">Gimesia fumaroli</name>
    <dbReference type="NCBI Taxonomy" id="2527976"/>
    <lineage>
        <taxon>Bacteria</taxon>
        <taxon>Pseudomonadati</taxon>
        <taxon>Planctomycetota</taxon>
        <taxon>Planctomycetia</taxon>
        <taxon>Planctomycetales</taxon>
        <taxon>Planctomycetaceae</taxon>
        <taxon>Gimesia</taxon>
    </lineage>
</organism>
<keyword evidence="6" id="KW-1185">Reference proteome</keyword>
<feature type="domain" description="HTH araC/xylS-type" evidence="4">
    <location>
        <begin position="311"/>
        <end position="409"/>
    </location>
</feature>
<dbReference type="Gene3D" id="3.40.50.2300">
    <property type="match status" value="2"/>
</dbReference>
<dbReference type="KEGG" id="gfm:Enr17x_40230"/>
<dbReference type="PROSITE" id="PS01124">
    <property type="entry name" value="HTH_ARAC_FAMILY_2"/>
    <property type="match status" value="1"/>
</dbReference>
<proteinExistence type="predicted"/>
<dbReference type="PANTHER" id="PTHR30146:SF24">
    <property type="entry name" value="XYLOSE OPERON REGULATORY PROTEIN"/>
    <property type="match status" value="1"/>
</dbReference>
<dbReference type="Gene3D" id="1.10.10.60">
    <property type="entry name" value="Homeodomain-like"/>
    <property type="match status" value="1"/>
</dbReference>
<gene>
    <name evidence="5" type="primary">xylR_6</name>
    <name evidence="5" type="ORF">Enr17x_40230</name>
</gene>
<dbReference type="GO" id="GO:0003700">
    <property type="term" value="F:DNA-binding transcription factor activity"/>
    <property type="evidence" value="ECO:0007669"/>
    <property type="project" value="InterPro"/>
</dbReference>
<evidence type="ECO:0000256" key="2">
    <source>
        <dbReference type="ARBA" id="ARBA00023125"/>
    </source>
</evidence>
<dbReference type="AlphaFoldDB" id="A0A518IFV9"/>
<evidence type="ECO:0000259" key="4">
    <source>
        <dbReference type="PROSITE" id="PS01124"/>
    </source>
</evidence>
<keyword evidence="1" id="KW-0805">Transcription regulation</keyword>
<dbReference type="InterPro" id="IPR046335">
    <property type="entry name" value="LacI/GalR-like_sensor"/>
</dbReference>
<keyword evidence="2" id="KW-0238">DNA-binding</keyword>
<dbReference type="InterPro" id="IPR028082">
    <property type="entry name" value="Peripla_BP_I"/>
</dbReference>
<dbReference type="Pfam" id="PF12833">
    <property type="entry name" value="HTH_18"/>
    <property type="match status" value="1"/>
</dbReference>
<dbReference type="PANTHER" id="PTHR30146">
    <property type="entry name" value="LACI-RELATED TRANSCRIPTIONAL REPRESSOR"/>
    <property type="match status" value="1"/>
</dbReference>
<dbReference type="CDD" id="cd01543">
    <property type="entry name" value="PBP1_XylR"/>
    <property type="match status" value="1"/>
</dbReference>
<dbReference type="SMART" id="SM00342">
    <property type="entry name" value="HTH_ARAC"/>
    <property type="match status" value="1"/>
</dbReference>
<protein>
    <submittedName>
        <fullName evidence="5">Xylose operon regulatory protein</fullName>
    </submittedName>
</protein>
<sequence>MKGRCESCPLITHTVQTASTVRFESGKLCRMKRHVALIIETSSSYGRDLLAGIVRFMRMHDEWSVFLEQRDLRKKPPAWLRKWNGDGIISRATTPDLVKAVATTGVPLVELTDRGEDLGLLQVRSDDHAIGRIAAEHLLERGFQKFGFCGFTGEAWSQRRQDGFVETLHAAGFVCDIYSSPWHGPSVRSWEDVQSRLTKWLKQFPRPFAVMTCNDMRGQHVLDACSNAELAVPEEVAVIGVDNDDLLCRICAPPLSSVIPNAEAVGFRAADLLSQVMNSKNITESSQVIPPIGIATRQSTDVVAIDDPEIAAALQFIRENACRGISVDDVTQNASVSRSTLERQLRKYLGRTPQEEIRHVQVRRIQELLLTTDLSAERISALCGFEHPEYMHVVFKRLTQITPGEFRRQAQPWPSA</sequence>
<name>A0A518IFV9_9PLAN</name>
<dbReference type="InterPro" id="IPR009057">
    <property type="entry name" value="Homeodomain-like_sf"/>
</dbReference>
<keyword evidence="3" id="KW-0804">Transcription</keyword>
<dbReference type="SUPFAM" id="SSF46689">
    <property type="entry name" value="Homeodomain-like"/>
    <property type="match status" value="2"/>
</dbReference>
<dbReference type="Proteomes" id="UP000318313">
    <property type="component" value="Chromosome"/>
</dbReference>
<dbReference type="InterPro" id="IPR018060">
    <property type="entry name" value="HTH_AraC"/>
</dbReference>
<dbReference type="InterPro" id="IPR054031">
    <property type="entry name" value="XylR_PBP1"/>
</dbReference>
<evidence type="ECO:0000256" key="1">
    <source>
        <dbReference type="ARBA" id="ARBA00023015"/>
    </source>
</evidence>
<reference evidence="5 6" key="1">
    <citation type="submission" date="2019-03" db="EMBL/GenBank/DDBJ databases">
        <title>Deep-cultivation of Planctomycetes and their phenomic and genomic characterization uncovers novel biology.</title>
        <authorList>
            <person name="Wiegand S."/>
            <person name="Jogler M."/>
            <person name="Boedeker C."/>
            <person name="Pinto D."/>
            <person name="Vollmers J."/>
            <person name="Rivas-Marin E."/>
            <person name="Kohn T."/>
            <person name="Peeters S.H."/>
            <person name="Heuer A."/>
            <person name="Rast P."/>
            <person name="Oberbeckmann S."/>
            <person name="Bunk B."/>
            <person name="Jeske O."/>
            <person name="Meyerdierks A."/>
            <person name="Storesund J.E."/>
            <person name="Kallscheuer N."/>
            <person name="Luecker S."/>
            <person name="Lage O.M."/>
            <person name="Pohl T."/>
            <person name="Merkel B.J."/>
            <person name="Hornburger P."/>
            <person name="Mueller R.-W."/>
            <person name="Bruemmer F."/>
            <person name="Labrenz M."/>
            <person name="Spormann A.M."/>
            <person name="Op den Camp H."/>
            <person name="Overmann J."/>
            <person name="Amann R."/>
            <person name="Jetten M.S.M."/>
            <person name="Mascher T."/>
            <person name="Medema M.H."/>
            <person name="Devos D.P."/>
            <person name="Kaster A.-K."/>
            <person name="Ovreas L."/>
            <person name="Rohde M."/>
            <person name="Galperin M.Y."/>
            <person name="Jogler C."/>
        </authorList>
    </citation>
    <scope>NUCLEOTIDE SEQUENCE [LARGE SCALE GENOMIC DNA]</scope>
    <source>
        <strain evidence="5 6">Enr17</strain>
    </source>
</reference>
<evidence type="ECO:0000313" key="6">
    <source>
        <dbReference type="Proteomes" id="UP000318313"/>
    </source>
</evidence>
<accession>A0A518IFV9</accession>
<dbReference type="SUPFAM" id="SSF53822">
    <property type="entry name" value="Periplasmic binding protein-like I"/>
    <property type="match status" value="1"/>
</dbReference>
<evidence type="ECO:0000313" key="5">
    <source>
        <dbReference type="EMBL" id="QDV51964.1"/>
    </source>
</evidence>
<dbReference type="EMBL" id="CP037452">
    <property type="protein sequence ID" value="QDV51964.1"/>
    <property type="molecule type" value="Genomic_DNA"/>
</dbReference>
<dbReference type="Pfam" id="PF13377">
    <property type="entry name" value="Peripla_BP_3"/>
    <property type="match status" value="1"/>
</dbReference>
<evidence type="ECO:0000256" key="3">
    <source>
        <dbReference type="ARBA" id="ARBA00023163"/>
    </source>
</evidence>
<dbReference type="Pfam" id="PF22177">
    <property type="entry name" value="PBP1_XylR"/>
    <property type="match status" value="1"/>
</dbReference>